<dbReference type="PROSITE" id="PS50977">
    <property type="entry name" value="HTH_TETR_2"/>
    <property type="match status" value="1"/>
</dbReference>
<dbReference type="InterPro" id="IPR050109">
    <property type="entry name" value="HTH-type_TetR-like_transc_reg"/>
</dbReference>
<reference evidence="4 5" key="1">
    <citation type="submission" date="2019-01" db="EMBL/GenBank/DDBJ databases">
        <title>Genome sequences of Streptomyces and Rhizobium isolates collected from root and soil.</title>
        <authorList>
            <person name="Chhettri S."/>
            <person name="Sevigny J.L."/>
            <person name="Sen A."/>
            <person name="Ennis N."/>
            <person name="Tisa L."/>
        </authorList>
    </citation>
    <scope>NUCLEOTIDE SEQUENCE [LARGE SCALE GENOMIC DNA]</scope>
    <source>
        <strain evidence="4 5">San01</strain>
    </source>
</reference>
<keyword evidence="5" id="KW-1185">Reference proteome</keyword>
<dbReference type="Gene3D" id="1.10.357.10">
    <property type="entry name" value="Tetracycline Repressor, domain 2"/>
    <property type="match status" value="1"/>
</dbReference>
<dbReference type="Proteomes" id="UP000283128">
    <property type="component" value="Unassembled WGS sequence"/>
</dbReference>
<sequence length="217" mass="23989">MSLAVTRGNTGAGARRPGRQVIIDAAVRCFYEHGYDGSSVRDITQEAGVTAAALYHYYTSKQDLLMEIITRFMANSIERTEEALRRAGPDPVARLFAAAQSHVLWNASDVASSFIVNSEIRSLDDANRERHIAQRDTLQRMFDECVQDGCDQGVFAAPWPREASRAVVVMCTFVARWYRPSGPLSPDEIAWRYGHMALSLVGASRGPQFEAPTYGGV</sequence>
<accession>A0A437PN62</accession>
<feature type="domain" description="HTH tetR-type" evidence="3">
    <location>
        <begin position="16"/>
        <end position="76"/>
    </location>
</feature>
<dbReference type="InterPro" id="IPR041490">
    <property type="entry name" value="KstR2_TetR_C"/>
</dbReference>
<proteinExistence type="predicted"/>
<dbReference type="GO" id="GO:0000976">
    <property type="term" value="F:transcription cis-regulatory region binding"/>
    <property type="evidence" value="ECO:0007669"/>
    <property type="project" value="TreeGrafter"/>
</dbReference>
<evidence type="ECO:0000313" key="4">
    <source>
        <dbReference type="EMBL" id="RVU23705.1"/>
    </source>
</evidence>
<evidence type="ECO:0000259" key="3">
    <source>
        <dbReference type="PROSITE" id="PS50977"/>
    </source>
</evidence>
<dbReference type="GO" id="GO:0003700">
    <property type="term" value="F:DNA-binding transcription factor activity"/>
    <property type="evidence" value="ECO:0007669"/>
    <property type="project" value="TreeGrafter"/>
</dbReference>
<dbReference type="PANTHER" id="PTHR30055:SF237">
    <property type="entry name" value="TRANSCRIPTIONAL REPRESSOR MCE3R"/>
    <property type="match status" value="1"/>
</dbReference>
<evidence type="ECO:0000313" key="5">
    <source>
        <dbReference type="Proteomes" id="UP000283128"/>
    </source>
</evidence>
<keyword evidence="1 2" id="KW-0238">DNA-binding</keyword>
<organism evidence="4 5">
    <name type="scientific">Streptomyces antnestii</name>
    <dbReference type="NCBI Taxonomy" id="2494256"/>
    <lineage>
        <taxon>Bacteria</taxon>
        <taxon>Bacillati</taxon>
        <taxon>Actinomycetota</taxon>
        <taxon>Actinomycetes</taxon>
        <taxon>Kitasatosporales</taxon>
        <taxon>Streptomycetaceae</taxon>
        <taxon>Streptomyces</taxon>
    </lineage>
</organism>
<protein>
    <submittedName>
        <fullName evidence="4">TetR/AcrR family transcriptional regulator</fullName>
    </submittedName>
</protein>
<dbReference type="SUPFAM" id="SSF46689">
    <property type="entry name" value="Homeodomain-like"/>
    <property type="match status" value="1"/>
</dbReference>
<dbReference type="EMBL" id="RZYA01000007">
    <property type="protein sequence ID" value="RVU23705.1"/>
    <property type="molecule type" value="Genomic_DNA"/>
</dbReference>
<dbReference type="AlphaFoldDB" id="A0A437PN62"/>
<dbReference type="Pfam" id="PF00440">
    <property type="entry name" value="TetR_N"/>
    <property type="match status" value="1"/>
</dbReference>
<evidence type="ECO:0000256" key="2">
    <source>
        <dbReference type="PROSITE-ProRule" id="PRU00335"/>
    </source>
</evidence>
<dbReference type="InterPro" id="IPR036271">
    <property type="entry name" value="Tet_transcr_reg_TetR-rel_C_sf"/>
</dbReference>
<dbReference type="PRINTS" id="PR00455">
    <property type="entry name" value="HTHTETR"/>
</dbReference>
<dbReference type="PANTHER" id="PTHR30055">
    <property type="entry name" value="HTH-TYPE TRANSCRIPTIONAL REGULATOR RUTR"/>
    <property type="match status" value="1"/>
</dbReference>
<dbReference type="Pfam" id="PF17932">
    <property type="entry name" value="TetR_C_24"/>
    <property type="match status" value="1"/>
</dbReference>
<dbReference type="OrthoDB" id="3190535at2"/>
<dbReference type="SUPFAM" id="SSF48498">
    <property type="entry name" value="Tetracyclin repressor-like, C-terminal domain"/>
    <property type="match status" value="1"/>
</dbReference>
<dbReference type="InterPro" id="IPR001647">
    <property type="entry name" value="HTH_TetR"/>
</dbReference>
<evidence type="ECO:0000256" key="1">
    <source>
        <dbReference type="ARBA" id="ARBA00023125"/>
    </source>
</evidence>
<name>A0A437PN62_9ACTN</name>
<gene>
    <name evidence="4" type="ORF">EOT10_16630</name>
</gene>
<comment type="caution">
    <text evidence="4">The sequence shown here is derived from an EMBL/GenBank/DDBJ whole genome shotgun (WGS) entry which is preliminary data.</text>
</comment>
<dbReference type="InterPro" id="IPR009057">
    <property type="entry name" value="Homeodomain-like_sf"/>
</dbReference>
<feature type="DNA-binding region" description="H-T-H motif" evidence="2">
    <location>
        <begin position="39"/>
        <end position="58"/>
    </location>
</feature>